<keyword evidence="1" id="KW-0472">Membrane</keyword>
<dbReference type="EMBL" id="JACYWZ010000003">
    <property type="protein sequence ID" value="MBD8769836.1"/>
    <property type="molecule type" value="Genomic_DNA"/>
</dbReference>
<protein>
    <recommendedName>
        <fullName evidence="4">Dolichyl-phosphate-mannose-protein mannosyltransferase</fullName>
    </recommendedName>
</protein>
<reference evidence="2 3" key="1">
    <citation type="journal article" date="2020" name="FEMS Microbiol. Ecol.">
        <title>Temporal dynamics of bacterial communities during seed development and maturation.</title>
        <authorList>
            <person name="Chesneau G."/>
            <person name="Torres-Cortes G."/>
            <person name="Briand M."/>
            <person name="Darrasse A."/>
            <person name="Preveaux A."/>
            <person name="Marais C."/>
            <person name="Jacques M.A."/>
            <person name="Shade A."/>
            <person name="Barret M."/>
        </authorList>
    </citation>
    <scope>NUCLEOTIDE SEQUENCE [LARGE SCALE GENOMIC DNA]</scope>
    <source>
        <strain evidence="2 3">CFBP13599</strain>
    </source>
</reference>
<feature type="transmembrane region" description="Helical" evidence="1">
    <location>
        <begin position="354"/>
        <end position="372"/>
    </location>
</feature>
<feature type="transmembrane region" description="Helical" evidence="1">
    <location>
        <begin position="151"/>
        <end position="177"/>
    </location>
</feature>
<dbReference type="Proteomes" id="UP000620025">
    <property type="component" value="Unassembled WGS sequence"/>
</dbReference>
<evidence type="ECO:0000313" key="3">
    <source>
        <dbReference type="Proteomes" id="UP000620025"/>
    </source>
</evidence>
<comment type="caution">
    <text evidence="2">The sequence shown here is derived from an EMBL/GenBank/DDBJ whole genome shotgun (WGS) entry which is preliminary data.</text>
</comment>
<sequence length="470" mass="53218">MWLTFIGSLVLSLIAMAGTDILARDAAFYMDIAYQASLHGSSIALEMFNWPWFALLIAGTHSVTGLPLEWCAHLYCALFMAGTCTLLVDCIRQRVPEATWWACLVVLAMPAINQFRWDIIREDGFWFFCTLALWLTLRWETYGGWLRASAIYLAVAAAVLFRLEALTLLVALGAWQLPNLFISGRRRQFLEFFCLPLVLLVPVLAVLAMYVDWQSSRIELMMALISPQSILTNFNTLAHQFGSSLINKYSVDEAGRIIFFGLLASLLIKTVSMMGPFALPFLWPRSWSLWQLYWKSFRPFAYVAAAYLVIMMLFFIHSQFMIGRYLSFLDVLLLPLLAVALARLAQAYPKLGKAMLVLGVLMMLANVISLGGKKTNFVAAGQWVAQHIEEQTPVFYEDGRISYYAGRGYPQPTLPRETAIAPGSLERYQYFVFEAAESEPWLQAWMAEHHMKVLASFPQRKGKTVTVVGR</sequence>
<keyword evidence="3" id="KW-1185">Reference proteome</keyword>
<evidence type="ECO:0008006" key="4">
    <source>
        <dbReference type="Google" id="ProtNLM"/>
    </source>
</evidence>
<feature type="transmembrane region" description="Helical" evidence="1">
    <location>
        <begin position="189"/>
        <end position="211"/>
    </location>
</feature>
<feature type="transmembrane region" description="Helical" evidence="1">
    <location>
        <begin position="328"/>
        <end position="348"/>
    </location>
</feature>
<organism evidence="2 3">
    <name type="scientific">Pseudomonas coleopterorum</name>
    <dbReference type="NCBI Taxonomy" id="1605838"/>
    <lineage>
        <taxon>Bacteria</taxon>
        <taxon>Pseudomonadati</taxon>
        <taxon>Pseudomonadota</taxon>
        <taxon>Gammaproteobacteria</taxon>
        <taxon>Pseudomonadales</taxon>
        <taxon>Pseudomonadaceae</taxon>
        <taxon>Pseudomonas</taxon>
    </lineage>
</organism>
<evidence type="ECO:0000256" key="1">
    <source>
        <dbReference type="SAM" id="Phobius"/>
    </source>
</evidence>
<feature type="transmembrane region" description="Helical" evidence="1">
    <location>
        <begin position="72"/>
        <end position="91"/>
    </location>
</feature>
<feature type="transmembrane region" description="Helical" evidence="1">
    <location>
        <begin position="257"/>
        <end position="279"/>
    </location>
</feature>
<proteinExistence type="predicted"/>
<gene>
    <name evidence="2" type="ORF">IFT38_09805</name>
</gene>
<name>A0ABR9BXK7_9PSED</name>
<feature type="transmembrane region" description="Helical" evidence="1">
    <location>
        <begin position="299"/>
        <end position="316"/>
    </location>
</feature>
<accession>A0ABR9BXK7</accession>
<keyword evidence="1" id="KW-0812">Transmembrane</keyword>
<evidence type="ECO:0000313" key="2">
    <source>
        <dbReference type="EMBL" id="MBD8769836.1"/>
    </source>
</evidence>
<keyword evidence="1" id="KW-1133">Transmembrane helix</keyword>